<dbReference type="RefSeq" id="XP_003958761.1">
    <property type="nucleotide sequence ID" value="XM_003958712.1"/>
</dbReference>
<dbReference type="GO" id="GO:0006361">
    <property type="term" value="P:transcription initiation at RNA polymerase I promoter"/>
    <property type="evidence" value="ECO:0007669"/>
    <property type="project" value="TreeGrafter"/>
</dbReference>
<dbReference type="FunCoup" id="H2AZ70">
    <property type="interactions" value="48"/>
</dbReference>
<accession>H2AZ70</accession>
<protein>
    <recommendedName>
        <fullName evidence="3">Myb-like domain-containing protein</fullName>
    </recommendedName>
</protein>
<dbReference type="GO" id="GO:0001181">
    <property type="term" value="F:RNA polymerase I general transcription initiation factor activity"/>
    <property type="evidence" value="ECO:0007669"/>
    <property type="project" value="TreeGrafter"/>
</dbReference>
<dbReference type="PANTHER" id="PTHR28079">
    <property type="entry name" value="RNA POLYMERASE I-SPECIFIC TRANSCRIPTION INITIATION FACTOR RRN5"/>
    <property type="match status" value="1"/>
</dbReference>
<dbReference type="eggNOG" id="ENOG502RY38">
    <property type="taxonomic scope" value="Eukaryota"/>
</dbReference>
<dbReference type="AlphaFoldDB" id="H2AZ70"/>
<dbReference type="InParanoid" id="H2AZ70"/>
<dbReference type="KEGG" id="kaf:KAFR_0H02170"/>
<evidence type="ECO:0000313" key="1">
    <source>
        <dbReference type="EMBL" id="CCF59626.1"/>
    </source>
</evidence>
<organism evidence="1 2">
    <name type="scientific">Kazachstania africana (strain ATCC 22294 / BCRC 22015 / CBS 2517 / CECT 1963 / NBRC 1671 / NRRL Y-8276)</name>
    <name type="common">Yeast</name>
    <name type="synonym">Kluyveromyces africanus</name>
    <dbReference type="NCBI Taxonomy" id="1071382"/>
    <lineage>
        <taxon>Eukaryota</taxon>
        <taxon>Fungi</taxon>
        <taxon>Dikarya</taxon>
        <taxon>Ascomycota</taxon>
        <taxon>Saccharomycotina</taxon>
        <taxon>Saccharomycetes</taxon>
        <taxon>Saccharomycetales</taxon>
        <taxon>Saccharomycetaceae</taxon>
        <taxon>Kazachstania</taxon>
    </lineage>
</organism>
<reference evidence="1 2" key="1">
    <citation type="journal article" date="2011" name="Proc. Natl. Acad. Sci. U.S.A.">
        <title>Evolutionary erosion of yeast sex chromosomes by mating-type switching accidents.</title>
        <authorList>
            <person name="Gordon J.L."/>
            <person name="Armisen D."/>
            <person name="Proux-Wera E."/>
            <person name="Oheigeartaigh S.S."/>
            <person name="Byrne K.P."/>
            <person name="Wolfe K.H."/>
        </authorList>
    </citation>
    <scope>NUCLEOTIDE SEQUENCE [LARGE SCALE GENOMIC DNA]</scope>
    <source>
        <strain evidence="2">ATCC 22294 / BCRC 22015 / CBS 2517 / CECT 1963 / NBRC 1671 / NRRL Y-8276</strain>
    </source>
</reference>
<keyword evidence="2" id="KW-1185">Reference proteome</keyword>
<dbReference type="EMBL" id="HE650828">
    <property type="protein sequence ID" value="CCF59626.1"/>
    <property type="molecule type" value="Genomic_DNA"/>
</dbReference>
<dbReference type="GeneID" id="13887622"/>
<proteinExistence type="predicted"/>
<dbReference type="InterPro" id="IPR039601">
    <property type="entry name" value="Rrn5"/>
</dbReference>
<dbReference type="GO" id="GO:0042790">
    <property type="term" value="P:nucleolar large rRNA transcription by RNA polymerase I"/>
    <property type="evidence" value="ECO:0007669"/>
    <property type="project" value="InterPro"/>
</dbReference>
<gene>
    <name evidence="1" type="primary">KAFR0H02170</name>
    <name evidence="1" type="ORF">KAFR_0H02170</name>
</gene>
<evidence type="ECO:0000313" key="2">
    <source>
        <dbReference type="Proteomes" id="UP000005220"/>
    </source>
</evidence>
<dbReference type="OrthoDB" id="2240312at2759"/>
<sequence>MTTKTNRAKVVRLKKYTDNDIIVRKYLGLLNREIIEFYRVDGKINKDYEIRGSRIHYKSSVRYLEKQVETNLERHKSSSIQFDEMILNDVKFRRRVMYGKKPFEMGTYWSGKEKRLFFQLISRFSIHRLDDWCMKLPGKSKMEILNYYLVLKKNLVFLKNMRYIGLWDRSKYPIAYEMDENYIELEDYLSNKISDILIEASAPDEFQENEDSLISIKQWEKRWNRIYRKSNVVRQLQQNDKFRPMSYYRTPLKMSNKTMKILELVVRQHVRKLLWFAVLPNIHKRSISKRELLGLEPREEGEETTDDLVISFSESEKRYPHVVTDRSIENAVTLMKKEGHHAYMLGESILDMITKFDIEYKPADGKVFKRRETNKSILPKLIEKTVSYDIIGDPTETRLDDTSMVPTLEDKYNDAEKLYARKLEKVYETRLKGTSIDPNVEFEDPFCDDQLPLFENRLDNPVEFEMIDWETNYLETRDMVQSTRHQDALFNFFFQGYEDTTISTIEDTTMDQLAALDETDCPINISKTLKKWFVRS</sequence>
<dbReference type="Proteomes" id="UP000005220">
    <property type="component" value="Chromosome 8"/>
</dbReference>
<name>H2AZ70_KAZAF</name>
<dbReference type="PANTHER" id="PTHR28079:SF1">
    <property type="entry name" value="RNA POLYMERASE I-SPECIFIC TRANSCRIPTION INITIATION FACTOR RRN5"/>
    <property type="match status" value="1"/>
</dbReference>
<dbReference type="STRING" id="1071382.H2AZ70"/>
<dbReference type="GO" id="GO:0000182">
    <property type="term" value="F:rDNA binding"/>
    <property type="evidence" value="ECO:0007669"/>
    <property type="project" value="TreeGrafter"/>
</dbReference>
<evidence type="ECO:0008006" key="3">
    <source>
        <dbReference type="Google" id="ProtNLM"/>
    </source>
</evidence>
<dbReference type="HOGENOM" id="CLU_024706_1_0_1"/>
<dbReference type="GO" id="GO:0000500">
    <property type="term" value="C:RNA polymerase I upstream activating factor complex"/>
    <property type="evidence" value="ECO:0007669"/>
    <property type="project" value="InterPro"/>
</dbReference>